<dbReference type="OrthoDB" id="3458614at2"/>
<organism evidence="1 2">
    <name type="scientific">Enhygromyxa salina</name>
    <dbReference type="NCBI Taxonomy" id="215803"/>
    <lineage>
        <taxon>Bacteria</taxon>
        <taxon>Pseudomonadati</taxon>
        <taxon>Myxococcota</taxon>
        <taxon>Polyangia</taxon>
        <taxon>Nannocystales</taxon>
        <taxon>Nannocystaceae</taxon>
        <taxon>Enhygromyxa</taxon>
    </lineage>
</organism>
<protein>
    <submittedName>
        <fullName evidence="1">Uncharacterized protein</fullName>
    </submittedName>
</protein>
<dbReference type="AlphaFoldDB" id="A0A2S9XUV6"/>
<reference evidence="1 2" key="1">
    <citation type="submission" date="2018-03" db="EMBL/GenBank/DDBJ databases">
        <title>Draft Genome Sequences of the Obligatory Marine Myxobacteria Enhygromyxa salina SWB005.</title>
        <authorList>
            <person name="Poehlein A."/>
            <person name="Moghaddam J.A."/>
            <person name="Harms H."/>
            <person name="Alanjari M."/>
            <person name="Koenig G.M."/>
            <person name="Daniel R."/>
            <person name="Schaeberle T.F."/>
        </authorList>
    </citation>
    <scope>NUCLEOTIDE SEQUENCE [LARGE SCALE GENOMIC DNA]</scope>
    <source>
        <strain evidence="1 2">SWB005</strain>
    </source>
</reference>
<keyword evidence="2" id="KW-1185">Reference proteome</keyword>
<evidence type="ECO:0000313" key="1">
    <source>
        <dbReference type="EMBL" id="PRP96520.1"/>
    </source>
</evidence>
<accession>A0A2S9XUV6</accession>
<gene>
    <name evidence="1" type="ORF">ENSA5_35960</name>
</gene>
<sequence>MTVHIVASCTERKRASVPKDLRVRALADGPVEQRAARWLVKLASSEATPKQARDLYGGEHWKLVLELESALRDERDRIELSVASAGYGLVSADEPLRPYSATFAARQPDSVVRPQDQSDAWWRVICAGRGAPNCLETLVAGAEGLVVIASAKYLRAMLPDLLRARDALPDPDHLVVFAGSDLAELGPSLIRVDARVQVALNTRPDDRLRGSKQGLAARTAKELLCRTRTWPPTATSLAKAYHRLVADVMPPPILDRVRHEDDGVRAFIGKSLEENPRAGWTSLLRAWRSSGQACEQKRFKRLHGEVKAKRS</sequence>
<evidence type="ECO:0000313" key="2">
    <source>
        <dbReference type="Proteomes" id="UP000237968"/>
    </source>
</evidence>
<comment type="caution">
    <text evidence="1">The sequence shown here is derived from an EMBL/GenBank/DDBJ whole genome shotgun (WGS) entry which is preliminary data.</text>
</comment>
<proteinExistence type="predicted"/>
<dbReference type="Proteomes" id="UP000237968">
    <property type="component" value="Unassembled WGS sequence"/>
</dbReference>
<dbReference type="EMBL" id="PVNK01000165">
    <property type="protein sequence ID" value="PRP96520.1"/>
    <property type="molecule type" value="Genomic_DNA"/>
</dbReference>
<dbReference type="RefSeq" id="WP_106392939.1">
    <property type="nucleotide sequence ID" value="NZ_PVNK01000165.1"/>
</dbReference>
<name>A0A2S9XUV6_9BACT</name>